<evidence type="ECO:0000256" key="4">
    <source>
        <dbReference type="ARBA" id="ARBA00022630"/>
    </source>
</evidence>
<dbReference type="PANTHER" id="PTHR30040:SF2">
    <property type="entry name" value="FAD:PROTEIN FMN TRANSFERASE"/>
    <property type="match status" value="1"/>
</dbReference>
<evidence type="ECO:0000313" key="12">
    <source>
        <dbReference type="Proteomes" id="UP000249922"/>
    </source>
</evidence>
<name>A0ABM6WUC9_9RHOB</name>
<gene>
    <name evidence="11" type="ORF">DPM13_18995</name>
</gene>
<sequence length="202" mass="21030">MSTPRPAAASTRLCSRCGAPMPRAMRRPLRRRGPAWESSASASACDRILLAPGQALTLNGIAQGVITDRITDLLRAGGAEHTLVDMGEFRAIGGRSAQEPWSVRLAGGGHALLTDRALATTEARGFSFDPEGRLPQLIDPATGTARADWARVSVIADSAGLADGLSTGLSLAPAAAIRAALPHLPGVEVRALDASGQEFRFT</sequence>
<dbReference type="Pfam" id="PF02424">
    <property type="entry name" value="ApbE"/>
    <property type="match status" value="1"/>
</dbReference>
<dbReference type="Gene3D" id="3.10.520.10">
    <property type="entry name" value="ApbE-like domains"/>
    <property type="match status" value="1"/>
</dbReference>
<evidence type="ECO:0000256" key="3">
    <source>
        <dbReference type="ARBA" id="ARBA00016337"/>
    </source>
</evidence>
<evidence type="ECO:0000256" key="8">
    <source>
        <dbReference type="ARBA" id="ARBA00022842"/>
    </source>
</evidence>
<keyword evidence="12" id="KW-1185">Reference proteome</keyword>
<dbReference type="InterPro" id="IPR024932">
    <property type="entry name" value="ApbE"/>
</dbReference>
<keyword evidence="8" id="KW-0460">Magnesium</keyword>
<dbReference type="EMBL" id="CP030239">
    <property type="protein sequence ID" value="AWX94280.1"/>
    <property type="molecule type" value="Genomic_DNA"/>
</dbReference>
<evidence type="ECO:0000256" key="2">
    <source>
        <dbReference type="ARBA" id="ARBA00011955"/>
    </source>
</evidence>
<evidence type="ECO:0000256" key="1">
    <source>
        <dbReference type="ARBA" id="ARBA00001946"/>
    </source>
</evidence>
<keyword evidence="5" id="KW-0808">Transferase</keyword>
<comment type="cofactor">
    <cofactor evidence="1">
        <name>Mg(2+)</name>
        <dbReference type="ChEBI" id="CHEBI:18420"/>
    </cofactor>
</comment>
<evidence type="ECO:0000313" key="11">
    <source>
        <dbReference type="EMBL" id="AWX94280.1"/>
    </source>
</evidence>
<dbReference type="EC" id="2.7.1.180" evidence="2"/>
<proteinExistence type="predicted"/>
<keyword evidence="7" id="KW-0274">FAD</keyword>
<protein>
    <recommendedName>
        <fullName evidence="3">FAD:protein FMN transferase</fullName>
        <ecNumber evidence="2">2.7.1.180</ecNumber>
    </recommendedName>
    <alternativeName>
        <fullName evidence="9">Flavin transferase</fullName>
    </alternativeName>
</protein>
<evidence type="ECO:0000256" key="6">
    <source>
        <dbReference type="ARBA" id="ARBA00022723"/>
    </source>
</evidence>
<evidence type="ECO:0000256" key="5">
    <source>
        <dbReference type="ARBA" id="ARBA00022679"/>
    </source>
</evidence>
<evidence type="ECO:0000256" key="10">
    <source>
        <dbReference type="ARBA" id="ARBA00048540"/>
    </source>
</evidence>
<reference evidence="11 12" key="1">
    <citation type="submission" date="2018-06" db="EMBL/GenBank/DDBJ databases">
        <title>Complete genome sequence of Paracoccus mutanolyticus strain RSP-02 isolated from cellulosic waste.</title>
        <authorList>
            <person name="Amrutha R.N."/>
            <person name="Shrivastav A."/>
            <person name="Buddana S.K."/>
            <person name="Deshpande U."/>
            <person name="Prakasham R.S."/>
        </authorList>
    </citation>
    <scope>NUCLEOTIDE SEQUENCE [LARGE SCALE GENOMIC DNA]</scope>
    <source>
        <strain evidence="11 12">RSP-02</strain>
    </source>
</reference>
<evidence type="ECO:0000256" key="9">
    <source>
        <dbReference type="ARBA" id="ARBA00031306"/>
    </source>
</evidence>
<accession>A0ABM6WUC9</accession>
<dbReference type="InterPro" id="IPR003374">
    <property type="entry name" value="ApbE-like_sf"/>
</dbReference>
<keyword evidence="4" id="KW-0285">Flavoprotein</keyword>
<keyword evidence="6" id="KW-0479">Metal-binding</keyword>
<dbReference type="PANTHER" id="PTHR30040">
    <property type="entry name" value="THIAMINE BIOSYNTHESIS LIPOPROTEIN APBE"/>
    <property type="match status" value="1"/>
</dbReference>
<dbReference type="SUPFAM" id="SSF143631">
    <property type="entry name" value="ApbE-like"/>
    <property type="match status" value="1"/>
</dbReference>
<comment type="catalytic activity">
    <reaction evidence="10">
        <text>L-threonyl-[protein] + FAD = FMN-L-threonyl-[protein] + AMP + H(+)</text>
        <dbReference type="Rhea" id="RHEA:36847"/>
        <dbReference type="Rhea" id="RHEA-COMP:11060"/>
        <dbReference type="Rhea" id="RHEA-COMP:11061"/>
        <dbReference type="ChEBI" id="CHEBI:15378"/>
        <dbReference type="ChEBI" id="CHEBI:30013"/>
        <dbReference type="ChEBI" id="CHEBI:57692"/>
        <dbReference type="ChEBI" id="CHEBI:74257"/>
        <dbReference type="ChEBI" id="CHEBI:456215"/>
        <dbReference type="EC" id="2.7.1.180"/>
    </reaction>
</comment>
<organism evidence="11 12">
    <name type="scientific">Paracoccus mutanolyticus</name>
    <dbReference type="NCBI Taxonomy" id="1499308"/>
    <lineage>
        <taxon>Bacteria</taxon>
        <taxon>Pseudomonadati</taxon>
        <taxon>Pseudomonadota</taxon>
        <taxon>Alphaproteobacteria</taxon>
        <taxon>Rhodobacterales</taxon>
        <taxon>Paracoccaceae</taxon>
        <taxon>Paracoccus</taxon>
    </lineage>
</organism>
<dbReference type="Proteomes" id="UP000249922">
    <property type="component" value="Chromosome"/>
</dbReference>
<evidence type="ECO:0000256" key="7">
    <source>
        <dbReference type="ARBA" id="ARBA00022827"/>
    </source>
</evidence>